<dbReference type="PROSITE" id="PS50231">
    <property type="entry name" value="RICIN_B_LECTIN"/>
    <property type="match status" value="1"/>
</dbReference>
<dbReference type="InterPro" id="IPR035992">
    <property type="entry name" value="Ricin_B-like_lectins"/>
</dbReference>
<dbReference type="InterPro" id="IPR036278">
    <property type="entry name" value="Sialidase_sf"/>
</dbReference>
<keyword evidence="3" id="KW-1185">Reference proteome</keyword>
<protein>
    <recommendedName>
        <fullName evidence="1">Ricin B lectin domain-containing protein</fullName>
    </recommendedName>
</protein>
<dbReference type="SUPFAM" id="SSF50939">
    <property type="entry name" value="Sialidases"/>
    <property type="match status" value="1"/>
</dbReference>
<dbReference type="Proteomes" id="UP001501676">
    <property type="component" value="Unassembled WGS sequence"/>
</dbReference>
<dbReference type="PANTHER" id="PTHR38792">
    <property type="entry name" value="BNR/ASP-BOX REPEAT DOMAIN PROTEIN (AFU_ORTHOLOGUE AFUA_7G06430)-RELATED"/>
    <property type="match status" value="1"/>
</dbReference>
<dbReference type="EMBL" id="BAAAYN010000023">
    <property type="protein sequence ID" value="GAA3388976.1"/>
    <property type="molecule type" value="Genomic_DNA"/>
</dbReference>
<dbReference type="Gene3D" id="2.120.10.10">
    <property type="match status" value="1"/>
</dbReference>
<gene>
    <name evidence="2" type="ORF">GCM10020369_37320</name>
</gene>
<comment type="caution">
    <text evidence="2">The sequence shown here is derived from an EMBL/GenBank/DDBJ whole genome shotgun (WGS) entry which is preliminary data.</text>
</comment>
<sequence>MNRRSASQYLRSPDLRTRKSLLRTTVGLFVLLLSLVGSALPAQAASPTPRTLYQLPGNAQCTKGLGNCSVYPKAAALPSGRLVAAFERATVGPTGAAAGQVIPVYRSDDDGTTWQWLSDVRAPAALSNDPAYARYTSSWTNPYFYVLPQNVGDLSAGTLLLSTVVSGEDVYYTEQKAANPAWVPTNDGDRRDLAIALYSSTNQGASWTFLNIIATGGWQGGSAGAIGQRVARANAHRQVDPVWEPYLMVYDDQLVAYYSDENDYTGYNPSTGVLTRRGDNDTAGDSHGQVIAHRTWNGDTGSGWSAPVLDVAGFTQNVGGVGQIGGGRPGMPNVAQTSDGRWMLTYEYFGGGDNVRYEISSNPLNFFSAGGDAGTNITALPVTAGSPALTTGGSPVIVRLPDGRLMYNAAGSGDVWVNPTGSSTGRWTRQHTTIEAGYSRNLTYVPRTGRVLVLSGASTIRYADIDFGRSAGAYYKLVNRRSGKVLDAFDASLADGANLVQWVDNGGLNQHWHVTDIGGGYRSLLNRNSGRAVSVWETSTTDAARAVQWVENRGLDQAYALEPVGGYYEIRARHSGKLLTVSGGSADNGAQVIQWPDQNLTEQQWSLVPVPS</sequence>
<dbReference type="CDD" id="cd15482">
    <property type="entry name" value="Sialidase_non-viral"/>
    <property type="match status" value="1"/>
</dbReference>
<reference evidence="3" key="1">
    <citation type="journal article" date="2019" name="Int. J. Syst. Evol. Microbiol.">
        <title>The Global Catalogue of Microorganisms (GCM) 10K type strain sequencing project: providing services to taxonomists for standard genome sequencing and annotation.</title>
        <authorList>
            <consortium name="The Broad Institute Genomics Platform"/>
            <consortium name="The Broad Institute Genome Sequencing Center for Infectious Disease"/>
            <person name="Wu L."/>
            <person name="Ma J."/>
        </authorList>
    </citation>
    <scope>NUCLEOTIDE SEQUENCE [LARGE SCALE GENOMIC DNA]</scope>
    <source>
        <strain evidence="3">JCM 9458</strain>
    </source>
</reference>
<feature type="domain" description="Ricin B lectin" evidence="1">
    <location>
        <begin position="472"/>
        <end position="608"/>
    </location>
</feature>
<dbReference type="SUPFAM" id="SSF50370">
    <property type="entry name" value="Ricin B-like lectins"/>
    <property type="match status" value="1"/>
</dbReference>
<dbReference type="Pfam" id="PF14200">
    <property type="entry name" value="RicinB_lectin_2"/>
    <property type="match status" value="2"/>
</dbReference>
<evidence type="ECO:0000259" key="1">
    <source>
        <dbReference type="SMART" id="SM00458"/>
    </source>
</evidence>
<dbReference type="RefSeq" id="WP_345729405.1">
    <property type="nucleotide sequence ID" value="NZ_BAAAYN010000023.1"/>
</dbReference>
<proteinExistence type="predicted"/>
<dbReference type="SMART" id="SM00458">
    <property type="entry name" value="RICIN"/>
    <property type="match status" value="1"/>
</dbReference>
<dbReference type="Gene3D" id="2.80.10.50">
    <property type="match status" value="1"/>
</dbReference>
<evidence type="ECO:0000313" key="3">
    <source>
        <dbReference type="Proteomes" id="UP001501676"/>
    </source>
</evidence>
<evidence type="ECO:0000313" key="2">
    <source>
        <dbReference type="EMBL" id="GAA3388976.1"/>
    </source>
</evidence>
<organism evidence="2 3">
    <name type="scientific">Cryptosporangium minutisporangium</name>
    <dbReference type="NCBI Taxonomy" id="113569"/>
    <lineage>
        <taxon>Bacteria</taxon>
        <taxon>Bacillati</taxon>
        <taxon>Actinomycetota</taxon>
        <taxon>Actinomycetes</taxon>
        <taxon>Cryptosporangiales</taxon>
        <taxon>Cryptosporangiaceae</taxon>
        <taxon>Cryptosporangium</taxon>
    </lineage>
</organism>
<dbReference type="CDD" id="cd00161">
    <property type="entry name" value="beta-trefoil_Ricin-like"/>
    <property type="match status" value="1"/>
</dbReference>
<name>A0ABP6SZ43_9ACTN</name>
<dbReference type="PANTHER" id="PTHR38792:SF3">
    <property type="entry name" value="BNR_ASP-BOX REPEAT DOMAIN PROTEIN (AFU_ORTHOLOGUE AFUA_7G06430)-RELATED"/>
    <property type="match status" value="1"/>
</dbReference>
<accession>A0ABP6SZ43</accession>
<dbReference type="InterPro" id="IPR000772">
    <property type="entry name" value="Ricin_B_lectin"/>
</dbReference>